<dbReference type="Proteomes" id="UP000216840">
    <property type="component" value="Unassembled WGS sequence"/>
</dbReference>
<reference evidence="2 3" key="1">
    <citation type="submission" date="2017-05" db="EMBL/GenBank/DDBJ databases">
        <title>The draft genome sequence of Idiomarina salinarum WNB302.</title>
        <authorList>
            <person name="Sun Y."/>
            <person name="Chen B."/>
            <person name="Du Z."/>
        </authorList>
    </citation>
    <scope>NUCLEOTIDE SEQUENCE [LARGE SCALE GENOMIC DNA]</scope>
    <source>
        <strain evidence="2 3">WNB302</strain>
    </source>
</reference>
<organism evidence="2 3">
    <name type="scientific">Winogradskyella aurantia</name>
    <dbReference type="NCBI Taxonomy" id="1915063"/>
    <lineage>
        <taxon>Bacteria</taxon>
        <taxon>Pseudomonadati</taxon>
        <taxon>Bacteroidota</taxon>
        <taxon>Flavobacteriia</taxon>
        <taxon>Flavobacteriales</taxon>
        <taxon>Flavobacteriaceae</taxon>
        <taxon>Winogradskyella</taxon>
    </lineage>
</organism>
<evidence type="ECO:0000259" key="1">
    <source>
        <dbReference type="Pfam" id="PF06902"/>
    </source>
</evidence>
<dbReference type="InterPro" id="IPR010693">
    <property type="entry name" value="Divergent_4Fe-4S_mono-cluster"/>
</dbReference>
<evidence type="ECO:0000313" key="2">
    <source>
        <dbReference type="EMBL" id="OZV69379.1"/>
    </source>
</evidence>
<gene>
    <name evidence="2" type="ORF">CA834_05830</name>
</gene>
<dbReference type="OrthoDB" id="9795032at2"/>
<protein>
    <submittedName>
        <fullName evidence="2">(4Fe-4S)-binding protein</fullName>
    </submittedName>
</protein>
<sequence length="76" mass="8366">MDQNANVFSNGALTVTYEPKCCANAGLCAKQLSNVFRHSVIPWINLEGAETQEIVKQVQKCPSGALKFFIHKKEVA</sequence>
<comment type="caution">
    <text evidence="2">The sequence shown here is derived from an EMBL/GenBank/DDBJ whole genome shotgun (WGS) entry which is preliminary data.</text>
</comment>
<evidence type="ECO:0000313" key="3">
    <source>
        <dbReference type="Proteomes" id="UP000216840"/>
    </source>
</evidence>
<dbReference type="Pfam" id="PF06902">
    <property type="entry name" value="Fer4_19"/>
    <property type="match status" value="1"/>
</dbReference>
<dbReference type="AlphaFoldDB" id="A0A265UVN9"/>
<feature type="domain" description="Divergent 4Fe-4S mono-cluster" evidence="1">
    <location>
        <begin position="9"/>
        <end position="68"/>
    </location>
</feature>
<accession>A0A265UVN9</accession>
<name>A0A265UVN9_9FLAO</name>
<dbReference type="EMBL" id="NGJN01000003">
    <property type="protein sequence ID" value="OZV69379.1"/>
    <property type="molecule type" value="Genomic_DNA"/>
</dbReference>
<proteinExistence type="predicted"/>
<keyword evidence="3" id="KW-1185">Reference proteome</keyword>